<protein>
    <recommendedName>
        <fullName evidence="4">RNA helicase</fullName>
        <ecNumber evidence="4">3.6.4.13</ecNumber>
    </recommendedName>
</protein>
<dbReference type="Pfam" id="PF18147">
    <property type="entry name" value="Suv3_C_1"/>
    <property type="match status" value="1"/>
</dbReference>
<feature type="region of interest" description="Disordered" evidence="13">
    <location>
        <begin position="105"/>
        <end position="124"/>
    </location>
</feature>
<dbReference type="PROSITE" id="PS51194">
    <property type="entry name" value="HELICASE_CTER"/>
    <property type="match status" value="1"/>
</dbReference>
<dbReference type="PANTHER" id="PTHR12131">
    <property type="entry name" value="ATP-DEPENDENT RNA AND DNA HELICASE"/>
    <property type="match status" value="1"/>
</dbReference>
<comment type="caution">
    <text evidence="15">The sequence shown here is derived from an EMBL/GenBank/DDBJ whole genome shotgun (WGS) entry which is preliminary data.</text>
</comment>
<dbReference type="GO" id="GO:0045025">
    <property type="term" value="C:mitochondrial degradosome"/>
    <property type="evidence" value="ECO:0007669"/>
    <property type="project" value="TreeGrafter"/>
</dbReference>
<dbReference type="GO" id="GO:0016787">
    <property type="term" value="F:hydrolase activity"/>
    <property type="evidence" value="ECO:0007669"/>
    <property type="project" value="UniProtKB-KW"/>
</dbReference>
<dbReference type="Pfam" id="PF00271">
    <property type="entry name" value="Helicase_C"/>
    <property type="match status" value="1"/>
</dbReference>
<comment type="subcellular location">
    <subcellularLocation>
        <location evidence="3">Mitochondrion</location>
    </subcellularLocation>
</comment>
<feature type="compositionally biased region" description="Basic and acidic residues" evidence="13">
    <location>
        <begin position="105"/>
        <end position="115"/>
    </location>
</feature>
<dbReference type="Gene3D" id="3.40.50.300">
    <property type="entry name" value="P-loop containing nucleotide triphosphate hydrolases"/>
    <property type="match status" value="2"/>
</dbReference>
<dbReference type="PANTHER" id="PTHR12131:SF1">
    <property type="entry name" value="ATP-DEPENDENT RNA HELICASE SUPV3L1, MITOCHONDRIAL-RELATED"/>
    <property type="match status" value="1"/>
</dbReference>
<evidence type="ECO:0000256" key="11">
    <source>
        <dbReference type="ARBA" id="ARBA00047984"/>
    </source>
</evidence>
<comment type="cofactor">
    <cofactor evidence="1">
        <name>Mn(2+)</name>
        <dbReference type="ChEBI" id="CHEBI:29035"/>
    </cofactor>
</comment>
<dbReference type="CDD" id="cd17913">
    <property type="entry name" value="DEXQc_Suv3"/>
    <property type="match status" value="1"/>
</dbReference>
<evidence type="ECO:0000256" key="3">
    <source>
        <dbReference type="ARBA" id="ARBA00004173"/>
    </source>
</evidence>
<dbReference type="InterPro" id="IPR022192">
    <property type="entry name" value="SUV3_C"/>
</dbReference>
<feature type="compositionally biased region" description="Basic and acidic residues" evidence="13">
    <location>
        <begin position="891"/>
        <end position="900"/>
    </location>
</feature>
<dbReference type="AlphaFoldDB" id="A0A9P4UQJ3"/>
<feature type="region of interest" description="Disordered" evidence="13">
    <location>
        <begin position="36"/>
        <end position="60"/>
    </location>
</feature>
<evidence type="ECO:0000256" key="5">
    <source>
        <dbReference type="ARBA" id="ARBA00022741"/>
    </source>
</evidence>
<evidence type="ECO:0000256" key="12">
    <source>
        <dbReference type="SAM" id="Coils"/>
    </source>
</evidence>
<keyword evidence="8" id="KW-0067">ATP-binding</keyword>
<keyword evidence="5" id="KW-0547">Nucleotide-binding</keyword>
<gene>
    <name evidence="15" type="ORF">K431DRAFT_68730</name>
</gene>
<dbReference type="InterPro" id="IPR041082">
    <property type="entry name" value="Suv3_C_1"/>
</dbReference>
<keyword evidence="12" id="KW-0175">Coiled coil</keyword>
<feature type="coiled-coil region" evidence="12">
    <location>
        <begin position="743"/>
        <end position="777"/>
    </location>
</feature>
<dbReference type="GO" id="GO:0000965">
    <property type="term" value="P:mitochondrial RNA 3'-end processing"/>
    <property type="evidence" value="ECO:0007669"/>
    <property type="project" value="TreeGrafter"/>
</dbReference>
<dbReference type="GO" id="GO:0005524">
    <property type="term" value="F:ATP binding"/>
    <property type="evidence" value="ECO:0007669"/>
    <property type="project" value="UniProtKB-KW"/>
</dbReference>
<evidence type="ECO:0000256" key="2">
    <source>
        <dbReference type="ARBA" id="ARBA00001946"/>
    </source>
</evidence>
<keyword evidence="6" id="KW-0378">Hydrolase</keyword>
<dbReference type="GO" id="GO:0003724">
    <property type="term" value="F:RNA helicase activity"/>
    <property type="evidence" value="ECO:0007669"/>
    <property type="project" value="UniProtKB-EC"/>
</dbReference>
<dbReference type="CDD" id="cd18805">
    <property type="entry name" value="SF2_C_suv3"/>
    <property type="match status" value="1"/>
</dbReference>
<evidence type="ECO:0000256" key="8">
    <source>
        <dbReference type="ARBA" id="ARBA00022840"/>
    </source>
</evidence>
<evidence type="ECO:0000256" key="4">
    <source>
        <dbReference type="ARBA" id="ARBA00012552"/>
    </source>
</evidence>
<accession>A0A9P4UQJ3</accession>
<evidence type="ECO:0000256" key="1">
    <source>
        <dbReference type="ARBA" id="ARBA00001936"/>
    </source>
</evidence>
<dbReference type="EMBL" id="MU003789">
    <property type="protein sequence ID" value="KAF2721576.1"/>
    <property type="molecule type" value="Genomic_DNA"/>
</dbReference>
<comment type="cofactor">
    <cofactor evidence="2">
        <name>Mg(2+)</name>
        <dbReference type="ChEBI" id="CHEBI:18420"/>
    </cofactor>
</comment>
<dbReference type="Gene3D" id="1.20.58.1080">
    <property type="match status" value="1"/>
</dbReference>
<dbReference type="EC" id="3.6.4.13" evidence="4"/>
<keyword evidence="7" id="KW-0347">Helicase</keyword>
<evidence type="ECO:0000256" key="6">
    <source>
        <dbReference type="ARBA" id="ARBA00022801"/>
    </source>
</evidence>
<dbReference type="InterPro" id="IPR027417">
    <property type="entry name" value="P-loop_NTPase"/>
</dbReference>
<feature type="region of interest" description="Disordered" evidence="13">
    <location>
        <begin position="865"/>
        <end position="900"/>
    </location>
</feature>
<evidence type="ECO:0000313" key="15">
    <source>
        <dbReference type="EMBL" id="KAF2721576.1"/>
    </source>
</evidence>
<keyword evidence="9" id="KW-0809">Transit peptide</keyword>
<dbReference type="Pfam" id="PF12513">
    <property type="entry name" value="SUV3_C"/>
    <property type="match status" value="1"/>
</dbReference>
<dbReference type="InterPro" id="IPR055206">
    <property type="entry name" value="DEXQc_SUV3"/>
</dbReference>
<proteinExistence type="predicted"/>
<keyword evidence="16" id="KW-1185">Reference proteome</keyword>
<keyword evidence="10" id="KW-0496">Mitochondrion</keyword>
<feature type="domain" description="Helicase C-terminal" evidence="14">
    <location>
        <begin position="389"/>
        <end position="554"/>
    </location>
</feature>
<evidence type="ECO:0000256" key="9">
    <source>
        <dbReference type="ARBA" id="ARBA00022946"/>
    </source>
</evidence>
<dbReference type="SUPFAM" id="SSF52540">
    <property type="entry name" value="P-loop containing nucleoside triphosphate hydrolases"/>
    <property type="match status" value="1"/>
</dbReference>
<evidence type="ECO:0000313" key="16">
    <source>
        <dbReference type="Proteomes" id="UP000799441"/>
    </source>
</evidence>
<feature type="region of interest" description="Disordered" evidence="13">
    <location>
        <begin position="791"/>
        <end position="831"/>
    </location>
</feature>
<evidence type="ECO:0000256" key="13">
    <source>
        <dbReference type="SAM" id="MobiDB-lite"/>
    </source>
</evidence>
<dbReference type="SMART" id="SM00490">
    <property type="entry name" value="HELICc"/>
    <property type="match status" value="1"/>
</dbReference>
<sequence>MFSSSARPTSASAQYGSTCIRCIYRARVASLESRRWKASSSQKAGGQRSPRSRFGKPGGLSGRFKLDFGNQLQTRLKLIKAELKSAPILDYLRKEDQITLQQWKESGKQNEKGAEQESSDLPSTKFSDVWSDFLRKIESPDKDNKSKGRIPNPFGAEVADGGEIDTRKQVLRDLRKAYDLRGSAGLDDRIKYHFYAQITNSRFSTSDLRNQKLLADLRYPGEWYPATRQMHRQIHMHVGPTNSGKTYQALQRLEKAKRSVYAGPLRLLAHEVYSRMTAKGLKCQLITGEERRIPEDVDTDHYMSACTVEMVPLNTVLDVAVIDEIQMIGNKERGWAWTQALLGIRASELHLCGEERTVPLIKEICASLGEEVHIHRYDRLSPLAVADKPLNKDLKQLRKGDCIVSFSVLSIHALRRDIEAATGKNVAIVYGSLPPETRAQQARLFNDPDNDYDFLVASDAVGMGLNLAIKRIVFESSMKSDGYKQRTLAVADIKQIGGRAGRYRVAPSANEMASPLSSSTAAADHESIKSLAVAGQSAEPDLAATVDTATNAEALGLVTTLEKADFPVIAAAMGSDPEPLTSAGLFAPSHVLDRFSSYFPPGTPFSYIMTRLHEISQMHKRFHLCDLRDQTWIADQIESVTGLTVADRYIICAAPASRREKEMWHKLLPAFAKSIAEQQGGGLLDIEGLDLEIVDTTPVPTREYLRKLEELHKALVVYLWLSYRFAGVFHTRALAFHVKEMVEKQIEETLRQSSSRLRQWQEKLARQRERSRKSQESLIADDHGNVINASTGEVVRGLVDRPTTDGNRLDAAGEEPGVNRESAPEEMTEEERLARSLLEGYHDLPDEEGHTASQDFLSSFSAWRARQTRGESQGLNDAEFDEHLANLQRQRSHDSTTPHV</sequence>
<dbReference type="OrthoDB" id="6692397at2759"/>
<evidence type="ECO:0000256" key="10">
    <source>
        <dbReference type="ARBA" id="ARBA00023128"/>
    </source>
</evidence>
<evidence type="ECO:0000259" key="14">
    <source>
        <dbReference type="PROSITE" id="PS51194"/>
    </source>
</evidence>
<dbReference type="InterPro" id="IPR044774">
    <property type="entry name" value="Suv3_DEXQc"/>
</dbReference>
<feature type="region of interest" description="Disordered" evidence="13">
    <location>
        <begin position="139"/>
        <end position="161"/>
    </location>
</feature>
<dbReference type="InterPro" id="IPR001650">
    <property type="entry name" value="Helicase_C-like"/>
</dbReference>
<dbReference type="Proteomes" id="UP000799441">
    <property type="component" value="Unassembled WGS sequence"/>
</dbReference>
<reference evidence="15" key="1">
    <citation type="journal article" date="2020" name="Stud. Mycol.">
        <title>101 Dothideomycetes genomes: a test case for predicting lifestyles and emergence of pathogens.</title>
        <authorList>
            <person name="Haridas S."/>
            <person name="Albert R."/>
            <person name="Binder M."/>
            <person name="Bloem J."/>
            <person name="Labutti K."/>
            <person name="Salamov A."/>
            <person name="Andreopoulos B."/>
            <person name="Baker S."/>
            <person name="Barry K."/>
            <person name="Bills G."/>
            <person name="Bluhm B."/>
            <person name="Cannon C."/>
            <person name="Castanera R."/>
            <person name="Culley D."/>
            <person name="Daum C."/>
            <person name="Ezra D."/>
            <person name="Gonzalez J."/>
            <person name="Henrissat B."/>
            <person name="Kuo A."/>
            <person name="Liang C."/>
            <person name="Lipzen A."/>
            <person name="Lutzoni F."/>
            <person name="Magnuson J."/>
            <person name="Mondo S."/>
            <person name="Nolan M."/>
            <person name="Ohm R."/>
            <person name="Pangilinan J."/>
            <person name="Park H.-J."/>
            <person name="Ramirez L."/>
            <person name="Alfaro M."/>
            <person name="Sun H."/>
            <person name="Tritt A."/>
            <person name="Yoshinaga Y."/>
            <person name="Zwiers L.-H."/>
            <person name="Turgeon B."/>
            <person name="Goodwin S."/>
            <person name="Spatafora J."/>
            <person name="Crous P."/>
            <person name="Grigoriev I."/>
        </authorList>
    </citation>
    <scope>NUCLEOTIDE SEQUENCE</scope>
    <source>
        <strain evidence="15">CBS 116435</strain>
    </source>
</reference>
<organism evidence="15 16">
    <name type="scientific">Polychaeton citri CBS 116435</name>
    <dbReference type="NCBI Taxonomy" id="1314669"/>
    <lineage>
        <taxon>Eukaryota</taxon>
        <taxon>Fungi</taxon>
        <taxon>Dikarya</taxon>
        <taxon>Ascomycota</taxon>
        <taxon>Pezizomycotina</taxon>
        <taxon>Dothideomycetes</taxon>
        <taxon>Dothideomycetidae</taxon>
        <taxon>Capnodiales</taxon>
        <taxon>Capnodiaceae</taxon>
        <taxon>Polychaeton</taxon>
    </lineage>
</organism>
<dbReference type="InterPro" id="IPR050699">
    <property type="entry name" value="RNA-DNA_Helicase"/>
</dbReference>
<dbReference type="FunFam" id="3.40.50.300:FF:000269">
    <property type="entry name" value="ATP-dependent RNA helicase SUPV3L1, mitochondrial"/>
    <property type="match status" value="1"/>
</dbReference>
<dbReference type="Pfam" id="PF22527">
    <property type="entry name" value="DEXQc_Suv3"/>
    <property type="match status" value="1"/>
</dbReference>
<comment type="catalytic activity">
    <reaction evidence="11">
        <text>ATP + H2O = ADP + phosphate + H(+)</text>
        <dbReference type="Rhea" id="RHEA:13065"/>
        <dbReference type="ChEBI" id="CHEBI:15377"/>
        <dbReference type="ChEBI" id="CHEBI:15378"/>
        <dbReference type="ChEBI" id="CHEBI:30616"/>
        <dbReference type="ChEBI" id="CHEBI:43474"/>
        <dbReference type="ChEBI" id="CHEBI:456216"/>
        <dbReference type="EC" id="3.6.4.13"/>
    </reaction>
</comment>
<evidence type="ECO:0000256" key="7">
    <source>
        <dbReference type="ARBA" id="ARBA00022806"/>
    </source>
</evidence>
<name>A0A9P4UQJ3_9PEZI</name>